<proteinExistence type="predicted"/>
<reference evidence="2 3" key="1">
    <citation type="journal article" date="2015" name="Genome Announc.">
        <title>Draft Genome Sequence of Burkholderia sp. Strain PML1(12), an Ectomycorrhizosphere-Inhabiting Bacterium with Effective Mineral-Weathering Ability.</title>
        <authorList>
            <person name="Uroz S."/>
            <person name="Oger P."/>
        </authorList>
    </citation>
    <scope>NUCLEOTIDE SEQUENCE [LARGE SCALE GENOMIC DNA]</scope>
    <source>
        <strain evidence="3">PML1(12)</strain>
    </source>
</reference>
<accession>A0A0J1CRQ3</accession>
<feature type="domain" description="Phosphoadenosine phosphosulphate reductase" evidence="1">
    <location>
        <begin position="40"/>
        <end position="222"/>
    </location>
</feature>
<evidence type="ECO:0000313" key="2">
    <source>
        <dbReference type="EMBL" id="KLU22991.1"/>
    </source>
</evidence>
<comment type="caution">
    <text evidence="2">The sequence shown here is derived from an EMBL/GenBank/DDBJ whole genome shotgun (WGS) entry which is preliminary data.</text>
</comment>
<protein>
    <submittedName>
        <fullName evidence="2">Sulfurtransferase</fullName>
    </submittedName>
</protein>
<dbReference type="PANTHER" id="PTHR43196">
    <property type="entry name" value="SULFATE ADENYLYLTRANSFERASE SUBUNIT 2"/>
    <property type="match status" value="1"/>
</dbReference>
<sequence>MSSIELEVLNSDDVVVRWQSVVSEVREEYLSETQHFPWIIGFSGGKDSTLVAHAVFEALLSVPPSARNREVHIVSNDTQVESPFVMLHLDEVTSKIRQAAEDLDLPITVARTHPDLDKTFWTLLIGKGYPSPNQSMRWCTDRLKIMPTSGYIKKHISNFGAAIVVLGVRRAESNKRQQTIDAHKNLRASRLNEHSEISGAYIYRPIVDMTTDEVWETLGTFHAPWGGSHGALFKLYRDAEGGECPVVLSKEEAPGCGTSNSRFGCWTCTVVEKDRSLQGYIDSGNHQYRPLVDFRDWLKSIRNDPERRQAVRRNGRLTFDLTGRHIPGPFTIQARKEILEKLLSTQTEFGSKLISDAELDLIHEIWAKDLQQETGAANGL</sequence>
<dbReference type="RefSeq" id="WP_047895327.1">
    <property type="nucleotide sequence ID" value="NZ_AEJF01000165.1"/>
</dbReference>
<dbReference type="PANTHER" id="PTHR43196:SF2">
    <property type="entry name" value="PHOSPHOADENOSINE PHOSPHOSULFATE REDUCTASE"/>
    <property type="match status" value="1"/>
</dbReference>
<dbReference type="AlphaFoldDB" id="A0A0J1CRQ3"/>
<name>A0A0J1CRQ3_9BURK</name>
<dbReference type="InterPro" id="IPR002500">
    <property type="entry name" value="PAPS_reduct_dom"/>
</dbReference>
<dbReference type="OrthoDB" id="9774475at2"/>
<dbReference type="Proteomes" id="UP000035963">
    <property type="component" value="Unassembled WGS sequence"/>
</dbReference>
<keyword evidence="2" id="KW-0808">Transferase</keyword>
<dbReference type="Pfam" id="PF01507">
    <property type="entry name" value="PAPS_reduct"/>
    <property type="match status" value="1"/>
</dbReference>
<dbReference type="SUPFAM" id="SSF52402">
    <property type="entry name" value="Adenine nucleotide alpha hydrolases-like"/>
    <property type="match status" value="1"/>
</dbReference>
<dbReference type="InterPro" id="IPR017598">
    <property type="entry name" value="SulphurTrfase_DndC"/>
</dbReference>
<evidence type="ECO:0000313" key="3">
    <source>
        <dbReference type="Proteomes" id="UP000035963"/>
    </source>
</evidence>
<dbReference type="InterPro" id="IPR014729">
    <property type="entry name" value="Rossmann-like_a/b/a_fold"/>
</dbReference>
<keyword evidence="3" id="KW-1185">Reference proteome</keyword>
<dbReference type="Gene3D" id="3.40.50.620">
    <property type="entry name" value="HUPs"/>
    <property type="match status" value="1"/>
</dbReference>
<dbReference type="GO" id="GO:0016740">
    <property type="term" value="F:transferase activity"/>
    <property type="evidence" value="ECO:0007669"/>
    <property type="project" value="UniProtKB-KW"/>
</dbReference>
<dbReference type="EMBL" id="AEJF01000165">
    <property type="protein sequence ID" value="KLU22991.1"/>
    <property type="molecule type" value="Genomic_DNA"/>
</dbReference>
<gene>
    <name evidence="2" type="ORF">EOS_27380</name>
</gene>
<evidence type="ECO:0000259" key="1">
    <source>
        <dbReference type="Pfam" id="PF01507"/>
    </source>
</evidence>
<dbReference type="NCBIfam" id="TIGR03183">
    <property type="entry name" value="DNA_S_dndC"/>
    <property type="match status" value="1"/>
</dbReference>
<organism evidence="2 3">
    <name type="scientific">Caballeronia mineralivorans PML1(12)</name>
    <dbReference type="NCBI Taxonomy" id="908627"/>
    <lineage>
        <taxon>Bacteria</taxon>
        <taxon>Pseudomonadati</taxon>
        <taxon>Pseudomonadota</taxon>
        <taxon>Betaproteobacteria</taxon>
        <taxon>Burkholderiales</taxon>
        <taxon>Burkholderiaceae</taxon>
        <taxon>Caballeronia</taxon>
    </lineage>
</organism>
<dbReference type="InterPro" id="IPR050128">
    <property type="entry name" value="Sulfate_adenylyltrnsfr_sub2"/>
</dbReference>
<dbReference type="PATRIC" id="fig|908627.4.peg.6126"/>